<evidence type="ECO:0000313" key="2">
    <source>
        <dbReference type="Proteomes" id="UP001172386"/>
    </source>
</evidence>
<name>A0ACC3AFR9_9EURO</name>
<organism evidence="1 2">
    <name type="scientific">Neophaeococcomyces mojaviensis</name>
    <dbReference type="NCBI Taxonomy" id="3383035"/>
    <lineage>
        <taxon>Eukaryota</taxon>
        <taxon>Fungi</taxon>
        <taxon>Dikarya</taxon>
        <taxon>Ascomycota</taxon>
        <taxon>Pezizomycotina</taxon>
        <taxon>Eurotiomycetes</taxon>
        <taxon>Chaetothyriomycetidae</taxon>
        <taxon>Chaetothyriales</taxon>
        <taxon>Chaetothyriales incertae sedis</taxon>
        <taxon>Neophaeococcomyces</taxon>
    </lineage>
</organism>
<protein>
    <submittedName>
        <fullName evidence="1">Uncharacterized protein</fullName>
    </submittedName>
</protein>
<evidence type="ECO:0000313" key="1">
    <source>
        <dbReference type="EMBL" id="KAJ9661529.1"/>
    </source>
</evidence>
<sequence length="979" mass="108975">MDPLSVASSVSALVLTTGKVVKLLYNLHESLGDAPLLLSSIASECSVVYASLGVLQDLQSRKQQQTFSSAQVINAFEIAIVGCTLILSVIEKDVQSCLKAGKDPSDINAVKRCKVVLTKDHLQELLMQLRGQQQAITLLLTTLQSHSMDEMKDNIKDNRDVLLGIARRARLLHDENDEPSIKSEPVSNYDESVYNDSVATSTRFDFDQEVIASRSYQRALVYLQKIDNRQTEFEGKVDSLPQRPPDPKVRPDDASDNTLVLTTRDRSASLENGLYGRNYASQDESRTVPSKLLNALDRSDLNHNKANDQKDKCFPKSSYTSKHRSTSQVPSATPFSSTTRGSQLAHANGRAYKSHIGLERSFGTNRNSLNLPTPIQFLPSSPQSMYSSVPIGTRGSQPQSSSGSDPTDLSSRPALDDVLQTGLREDDIVQNASSANKYVERKQAKETAKETAKDITDEDALSSTLYADKNLSEPMFSAYLLSADLPNSDWATTDSRTPPRLDSSFAQSDGNDCTKVVSSGRTVKRKPYRPKEHTYESYNALVEDLYWSQPFVRKYYQAQGCNRRKIFFTSDRGNMFKYAIYRAAIMEGNDIYRSNMGFRVEVDSIKFELKLSKKPQHEGVHSSRPHREVVGDDVVVIGYHIDSPDPINERCLSDIFLKAHHTSIVLAGYTWDPSYNEATFQRSAKIRQKLDLYNQALADTGISVVACVQFSSSTGIGFSQLLETITKACIESDVKNKIIKLPDEIAANTLGTLGAICWSIQLIPQIWQNYRRQHTHGLQPTMMLLWASAGIPLGIYNITRSFPVALQIQPQILTFLSLLTWVQTQYYPPARDKKRRSVSWCAAVLGIVCALTGGVEVGIVYALRTATRKRTEDELEKYWPVVLMGALSAFLLCAGVGRHYVDIWKERTVRGISFIFVGIDALGDLTSLISVVFWWKAGRKLDVLGLVVYGSELVSAQSLGVYEGDLFGAQRHVTVLLNR</sequence>
<reference evidence="1" key="1">
    <citation type="submission" date="2022-10" db="EMBL/GenBank/DDBJ databases">
        <title>Culturing micro-colonial fungi from biological soil crusts in the Mojave desert and describing Neophaeococcomyces mojavensis, and introducing the new genera and species Taxawa tesnikishii.</title>
        <authorList>
            <person name="Kurbessoian T."/>
            <person name="Stajich J.E."/>
        </authorList>
    </citation>
    <scope>NUCLEOTIDE SEQUENCE</scope>
    <source>
        <strain evidence="1">JES_112</strain>
    </source>
</reference>
<gene>
    <name evidence="1" type="ORF">H2198_001909</name>
</gene>
<dbReference type="EMBL" id="JAPDRQ010000022">
    <property type="protein sequence ID" value="KAJ9661529.1"/>
    <property type="molecule type" value="Genomic_DNA"/>
</dbReference>
<accession>A0ACC3AFR9</accession>
<proteinExistence type="predicted"/>
<keyword evidence="2" id="KW-1185">Reference proteome</keyword>
<dbReference type="Proteomes" id="UP001172386">
    <property type="component" value="Unassembled WGS sequence"/>
</dbReference>
<comment type="caution">
    <text evidence="1">The sequence shown here is derived from an EMBL/GenBank/DDBJ whole genome shotgun (WGS) entry which is preliminary data.</text>
</comment>